<evidence type="ECO:0000256" key="4">
    <source>
        <dbReference type="ARBA" id="ARBA00023136"/>
    </source>
</evidence>
<keyword evidence="4" id="KW-0472">Membrane</keyword>
<dbReference type="Pfam" id="PF04966">
    <property type="entry name" value="OprB"/>
    <property type="match status" value="1"/>
</dbReference>
<dbReference type="PROSITE" id="PS51257">
    <property type="entry name" value="PROKAR_LIPOPROTEIN"/>
    <property type="match status" value="1"/>
</dbReference>
<dbReference type="InterPro" id="IPR011250">
    <property type="entry name" value="OMP/PagP_B-barrel"/>
</dbReference>
<dbReference type="InterPro" id="IPR038673">
    <property type="entry name" value="OprB_sf"/>
</dbReference>
<sequence>MSRCSRPWERVVAGVGLSLFACDGAALAADLPLKAPAIKAVYDWTGFYLGGHVGYGRGSLGPGTNPLPEQGVFFPHSVTGLIGGYQVGYSKQLPNHIVLGVEADASFTSPLDGPRLAPAPFNTTIDYLGTARGRIGYAFGRLLPYMTGGFAWGHSHVDVNDADGSVISSPGQTQFGWTAGAGVEFAVSGNWSAKLEYDYIDLSRRTVDLSTFGLPGVNVDPNIHLVKLGLNYRFGDTPPWLAPDTNKTALPESTDWNVHAQTTFIASAYPSFRSPYAGTNSLPGGGQARDTWTATAFLGVRLWQGGEFYFNPEFAQGFGLNGTLGLAGFPNGEAQKAGAPFGKVRPQRYYFKQTFGLGGEQEDVEDAANQLPGKRDIDRVTLIVGRFAVGDFFDGNSYAKDPRADFMNWAMWSSAAYDFPADLPGYTRGGVVELNRKDWALRAGVFEVPTAPNSDVLTYKAGGTVVEFEERHTLFDQPGKLRLGAFGNQGNMGNYRQALAIEAADPTQDINVVMTSIQHTNPKYGFYANLEQQIAKDVGLFARASWNDGQNQILSFTDIDRSLSGGFSIKGSHWGRPNDTIGVGGAINGLSSAHRDFLAAGGLGLLIGDGRLNYRPEQILETYYAYAIDKNFTLTADYQLFTNPAYNADRGPVSIFSGRLHGEF</sequence>
<dbReference type="RefSeq" id="WP_079565428.1">
    <property type="nucleotide sequence ID" value="NZ_LT670818.1"/>
</dbReference>
<proteinExistence type="inferred from homology"/>
<keyword evidence="3 7" id="KW-0732">Signal</keyword>
<dbReference type="Gene3D" id="2.40.160.180">
    <property type="entry name" value="Carbohydrate-selective porin OprB"/>
    <property type="match status" value="1"/>
</dbReference>
<dbReference type="InterPro" id="IPR027385">
    <property type="entry name" value="Beta-barrel_OMP"/>
</dbReference>
<reference evidence="9 10" key="1">
    <citation type="submission" date="2016-11" db="EMBL/GenBank/DDBJ databases">
        <authorList>
            <person name="Jaros S."/>
            <person name="Januszkiewicz K."/>
            <person name="Wedrychowicz H."/>
        </authorList>
    </citation>
    <scope>NUCLEOTIDE SEQUENCE [LARGE SCALE GENOMIC DNA]</scope>
    <source>
        <strain evidence="9 10">GAS242</strain>
    </source>
</reference>
<dbReference type="AlphaFoldDB" id="A0A1M5IF39"/>
<accession>A0A1M5IF39</accession>
<protein>
    <submittedName>
        <fullName evidence="9">High affinity Mn2+ porin</fullName>
    </submittedName>
</protein>
<evidence type="ECO:0000256" key="6">
    <source>
        <dbReference type="ARBA" id="ARBA00038306"/>
    </source>
</evidence>
<feature type="signal peptide" evidence="7">
    <location>
        <begin position="1"/>
        <end position="28"/>
    </location>
</feature>
<keyword evidence="5" id="KW-0998">Cell outer membrane</keyword>
<evidence type="ECO:0000256" key="2">
    <source>
        <dbReference type="ARBA" id="ARBA00008769"/>
    </source>
</evidence>
<dbReference type="Gene3D" id="2.40.160.20">
    <property type="match status" value="1"/>
</dbReference>
<evidence type="ECO:0000256" key="5">
    <source>
        <dbReference type="ARBA" id="ARBA00023237"/>
    </source>
</evidence>
<evidence type="ECO:0000313" key="10">
    <source>
        <dbReference type="Proteomes" id="UP000190675"/>
    </source>
</evidence>
<comment type="similarity">
    <text evidence="2 7">Belongs to the OprB family.</text>
</comment>
<evidence type="ECO:0000313" key="9">
    <source>
        <dbReference type="EMBL" id="SHG26866.1"/>
    </source>
</evidence>
<feature type="domain" description="Outer membrane protein beta-barrel" evidence="8">
    <location>
        <begin position="37"/>
        <end position="234"/>
    </location>
</feature>
<dbReference type="Proteomes" id="UP000190675">
    <property type="component" value="Chromosome I"/>
</dbReference>
<organism evidence="9 10">
    <name type="scientific">Bradyrhizobium erythrophlei</name>
    <dbReference type="NCBI Taxonomy" id="1437360"/>
    <lineage>
        <taxon>Bacteria</taxon>
        <taxon>Pseudomonadati</taxon>
        <taxon>Pseudomonadota</taxon>
        <taxon>Alphaproteobacteria</taxon>
        <taxon>Hyphomicrobiales</taxon>
        <taxon>Nitrobacteraceae</taxon>
        <taxon>Bradyrhizobium</taxon>
    </lineage>
</organism>
<evidence type="ECO:0000256" key="1">
    <source>
        <dbReference type="ARBA" id="ARBA00004442"/>
    </source>
</evidence>
<dbReference type="InterPro" id="IPR051692">
    <property type="entry name" value="OMP-like"/>
</dbReference>
<name>A0A1M5IF39_9BRAD</name>
<dbReference type="Pfam" id="PF13505">
    <property type="entry name" value="OMP_b-brl"/>
    <property type="match status" value="1"/>
</dbReference>
<dbReference type="PANTHER" id="PTHR34001">
    <property type="entry name" value="BLL7405 PROTEIN"/>
    <property type="match status" value="1"/>
</dbReference>
<dbReference type="GO" id="GO:0009279">
    <property type="term" value="C:cell outer membrane"/>
    <property type="evidence" value="ECO:0007669"/>
    <property type="project" value="UniProtKB-SubCell"/>
</dbReference>
<evidence type="ECO:0000256" key="7">
    <source>
        <dbReference type="RuleBase" id="RU363072"/>
    </source>
</evidence>
<dbReference type="PANTHER" id="PTHR34001:SF3">
    <property type="entry name" value="BLL7405 PROTEIN"/>
    <property type="match status" value="1"/>
</dbReference>
<dbReference type="GO" id="GO:0008643">
    <property type="term" value="P:carbohydrate transport"/>
    <property type="evidence" value="ECO:0007669"/>
    <property type="project" value="InterPro"/>
</dbReference>
<gene>
    <name evidence="9" type="ORF">SAMN05444169_1522</name>
</gene>
<dbReference type="OrthoDB" id="5755240at2"/>
<evidence type="ECO:0000259" key="8">
    <source>
        <dbReference type="Pfam" id="PF13505"/>
    </source>
</evidence>
<dbReference type="InterPro" id="IPR007049">
    <property type="entry name" value="Carb-sel_porin_OprB"/>
</dbReference>
<evidence type="ECO:0000256" key="3">
    <source>
        <dbReference type="ARBA" id="ARBA00022729"/>
    </source>
</evidence>
<feature type="chain" id="PRO_5011828448" evidence="7">
    <location>
        <begin position="29"/>
        <end position="664"/>
    </location>
</feature>
<dbReference type="SUPFAM" id="SSF56925">
    <property type="entry name" value="OMPA-like"/>
    <property type="match status" value="1"/>
</dbReference>
<dbReference type="GO" id="GO:0015288">
    <property type="term" value="F:porin activity"/>
    <property type="evidence" value="ECO:0007669"/>
    <property type="project" value="InterPro"/>
</dbReference>
<comment type="similarity">
    <text evidence="6">Belongs to the Omp25/RopB family.</text>
</comment>
<comment type="subcellular location">
    <subcellularLocation>
        <location evidence="1">Cell outer membrane</location>
    </subcellularLocation>
</comment>
<dbReference type="EMBL" id="LT670818">
    <property type="protein sequence ID" value="SHG26866.1"/>
    <property type="molecule type" value="Genomic_DNA"/>
</dbReference>